<keyword evidence="4" id="KW-1185">Reference proteome</keyword>
<dbReference type="NCBIfam" id="TIGR00254">
    <property type="entry name" value="GGDEF"/>
    <property type="match status" value="1"/>
</dbReference>
<dbReference type="Proteomes" id="UP001597173">
    <property type="component" value="Unassembled WGS sequence"/>
</dbReference>
<dbReference type="EMBL" id="JBHTNF010000001">
    <property type="protein sequence ID" value="MFD1326456.1"/>
    <property type="molecule type" value="Genomic_DNA"/>
</dbReference>
<dbReference type="InterPro" id="IPR000160">
    <property type="entry name" value="GGDEF_dom"/>
</dbReference>
<reference evidence="4" key="1">
    <citation type="journal article" date="2019" name="Int. J. Syst. Evol. Microbiol.">
        <title>The Global Catalogue of Microorganisms (GCM) 10K type strain sequencing project: providing services to taxonomists for standard genome sequencing and annotation.</title>
        <authorList>
            <consortium name="The Broad Institute Genomics Platform"/>
            <consortium name="The Broad Institute Genome Sequencing Center for Infectious Disease"/>
            <person name="Wu L."/>
            <person name="Ma J."/>
        </authorList>
    </citation>
    <scope>NUCLEOTIDE SEQUENCE [LARGE SCALE GENOMIC DNA]</scope>
    <source>
        <strain evidence="4">CCUG 55609</strain>
    </source>
</reference>
<keyword evidence="3" id="KW-0808">Transferase</keyword>
<protein>
    <submittedName>
        <fullName evidence="3">Diguanylate cyclase domain-containing protein</fullName>
        <ecNumber evidence="3">2.7.7.65</ecNumber>
    </submittedName>
</protein>
<dbReference type="GO" id="GO:0052621">
    <property type="term" value="F:diguanylate cyclase activity"/>
    <property type="evidence" value="ECO:0007669"/>
    <property type="project" value="UniProtKB-EC"/>
</dbReference>
<dbReference type="RefSeq" id="WP_374839607.1">
    <property type="nucleotide sequence ID" value="NZ_JBHEEW010000010.1"/>
</dbReference>
<dbReference type="PANTHER" id="PTHR46663:SF2">
    <property type="entry name" value="GGDEF DOMAIN-CONTAINING PROTEIN"/>
    <property type="match status" value="1"/>
</dbReference>
<dbReference type="Pfam" id="PF05228">
    <property type="entry name" value="CHASE4"/>
    <property type="match status" value="1"/>
</dbReference>
<keyword evidence="1" id="KW-1133">Transmembrane helix</keyword>
<dbReference type="InterPro" id="IPR052163">
    <property type="entry name" value="DGC-Regulatory_Protein"/>
</dbReference>
<dbReference type="Pfam" id="PF00990">
    <property type="entry name" value="GGDEF"/>
    <property type="match status" value="1"/>
</dbReference>
<dbReference type="EC" id="2.7.7.65" evidence="3"/>
<dbReference type="PROSITE" id="PS50887">
    <property type="entry name" value="GGDEF"/>
    <property type="match status" value="1"/>
</dbReference>
<sequence>MANAGAEGPVGRRSSVKIMIGLAAMVIVALFASANFMVLDYSIRQANEFVATSEKTLVKNEFRQQIEQVVLYQSGMSVWDRSFDELADGSFSDEFIRRELRDWLWSDFGFSWMVFTKPGEETVLAVHNRHVVRPQDADQLLYWVSDLTKRAEGAYYAALRRTRDGWLLAKSSESSGMLSPTLAQINVTGMRMIDGTMSIIVVQSVVPKRLFIPDERKKPVLLVTVKPITAKMLANSEQRLGIRELGFSPITTEDRDLLLTGVGGDAFNPMAASWRPNRPGSFVWSMAIPQITALVAIFVVVMGFVALKFASLVRALERSESQNAYLARHDALTGLLNRSGFDGAMKDLLDKGAQPFAVFAIDLDQFKAVNDRYGHAAGDAVLRAIANRFLVRLNNKGIVARLGGDEFAVLLPGITDRQALFDLGNGLVRDAQIPIPFDGQLLGVGSSAGIAVYPDHGRTVHDLMVVADTALYTAKNGGRNRAVFAAPDQDNAGREIEFSCARHLSVGGGLAS</sequence>
<accession>A0ABW3YSP5</accession>
<keyword evidence="1" id="KW-0812">Transmembrane</keyword>
<keyword evidence="1" id="KW-0472">Membrane</keyword>
<dbReference type="Gene3D" id="3.30.70.270">
    <property type="match status" value="1"/>
</dbReference>
<dbReference type="CDD" id="cd01949">
    <property type="entry name" value="GGDEF"/>
    <property type="match status" value="1"/>
</dbReference>
<dbReference type="InterPro" id="IPR029787">
    <property type="entry name" value="Nucleotide_cyclase"/>
</dbReference>
<gene>
    <name evidence="3" type="ORF">ACFQ33_00885</name>
</gene>
<dbReference type="SMART" id="SM00267">
    <property type="entry name" value="GGDEF"/>
    <property type="match status" value="1"/>
</dbReference>
<dbReference type="SUPFAM" id="SSF55073">
    <property type="entry name" value="Nucleotide cyclase"/>
    <property type="match status" value="1"/>
</dbReference>
<name>A0ABW3YSP5_MYCRA</name>
<dbReference type="InterPro" id="IPR043128">
    <property type="entry name" value="Rev_trsase/Diguanyl_cyclase"/>
</dbReference>
<organism evidence="3 4">
    <name type="scientific">Mycoplana ramosa</name>
    <name type="common">Mycoplana bullata</name>
    <dbReference type="NCBI Taxonomy" id="40837"/>
    <lineage>
        <taxon>Bacteria</taxon>
        <taxon>Pseudomonadati</taxon>
        <taxon>Pseudomonadota</taxon>
        <taxon>Alphaproteobacteria</taxon>
        <taxon>Hyphomicrobiales</taxon>
        <taxon>Rhizobiaceae</taxon>
        <taxon>Mycoplana</taxon>
    </lineage>
</organism>
<feature type="transmembrane region" description="Helical" evidence="1">
    <location>
        <begin position="18"/>
        <end position="39"/>
    </location>
</feature>
<evidence type="ECO:0000256" key="1">
    <source>
        <dbReference type="SAM" id="Phobius"/>
    </source>
</evidence>
<evidence type="ECO:0000313" key="3">
    <source>
        <dbReference type="EMBL" id="MFD1326456.1"/>
    </source>
</evidence>
<dbReference type="PANTHER" id="PTHR46663">
    <property type="entry name" value="DIGUANYLATE CYCLASE DGCT-RELATED"/>
    <property type="match status" value="1"/>
</dbReference>
<proteinExistence type="predicted"/>
<dbReference type="InterPro" id="IPR007892">
    <property type="entry name" value="CHASE4"/>
</dbReference>
<evidence type="ECO:0000313" key="4">
    <source>
        <dbReference type="Proteomes" id="UP001597173"/>
    </source>
</evidence>
<evidence type="ECO:0000259" key="2">
    <source>
        <dbReference type="PROSITE" id="PS50887"/>
    </source>
</evidence>
<comment type="caution">
    <text evidence="3">The sequence shown here is derived from an EMBL/GenBank/DDBJ whole genome shotgun (WGS) entry which is preliminary data.</text>
</comment>
<keyword evidence="3" id="KW-0548">Nucleotidyltransferase</keyword>
<feature type="transmembrane region" description="Helical" evidence="1">
    <location>
        <begin position="282"/>
        <end position="307"/>
    </location>
</feature>
<feature type="domain" description="GGDEF" evidence="2">
    <location>
        <begin position="354"/>
        <end position="487"/>
    </location>
</feature>